<evidence type="ECO:0000256" key="1">
    <source>
        <dbReference type="SAM" id="MobiDB-lite"/>
    </source>
</evidence>
<proteinExistence type="predicted"/>
<dbReference type="EMBL" id="VSRR010058584">
    <property type="protein sequence ID" value="MPC81987.1"/>
    <property type="molecule type" value="Genomic_DNA"/>
</dbReference>
<organism evidence="2 3">
    <name type="scientific">Portunus trituberculatus</name>
    <name type="common">Swimming crab</name>
    <name type="synonym">Neptunus trituberculatus</name>
    <dbReference type="NCBI Taxonomy" id="210409"/>
    <lineage>
        <taxon>Eukaryota</taxon>
        <taxon>Metazoa</taxon>
        <taxon>Ecdysozoa</taxon>
        <taxon>Arthropoda</taxon>
        <taxon>Crustacea</taxon>
        <taxon>Multicrustacea</taxon>
        <taxon>Malacostraca</taxon>
        <taxon>Eumalacostraca</taxon>
        <taxon>Eucarida</taxon>
        <taxon>Decapoda</taxon>
        <taxon>Pleocyemata</taxon>
        <taxon>Brachyura</taxon>
        <taxon>Eubrachyura</taxon>
        <taxon>Portunoidea</taxon>
        <taxon>Portunidae</taxon>
        <taxon>Portuninae</taxon>
        <taxon>Portunus</taxon>
    </lineage>
</organism>
<dbReference type="Proteomes" id="UP000324222">
    <property type="component" value="Unassembled WGS sequence"/>
</dbReference>
<evidence type="ECO:0000313" key="2">
    <source>
        <dbReference type="EMBL" id="MPC81987.1"/>
    </source>
</evidence>
<accession>A0A5B7IK75</accession>
<keyword evidence="3" id="KW-1185">Reference proteome</keyword>
<dbReference type="AlphaFoldDB" id="A0A5B7IK75"/>
<reference evidence="2 3" key="1">
    <citation type="submission" date="2019-05" db="EMBL/GenBank/DDBJ databases">
        <title>Another draft genome of Portunus trituberculatus and its Hox gene families provides insights of decapod evolution.</title>
        <authorList>
            <person name="Jeong J.-H."/>
            <person name="Song I."/>
            <person name="Kim S."/>
            <person name="Choi T."/>
            <person name="Kim D."/>
            <person name="Ryu S."/>
            <person name="Kim W."/>
        </authorList>
    </citation>
    <scope>NUCLEOTIDE SEQUENCE [LARGE SCALE GENOMIC DNA]</scope>
    <source>
        <tissue evidence="2">Muscle</tissue>
    </source>
</reference>
<name>A0A5B7IK75_PORTR</name>
<feature type="compositionally biased region" description="Pro residues" evidence="1">
    <location>
        <begin position="61"/>
        <end position="73"/>
    </location>
</feature>
<gene>
    <name evidence="2" type="ORF">E2C01_076629</name>
</gene>
<protein>
    <submittedName>
        <fullName evidence="2">Uncharacterized protein</fullName>
    </submittedName>
</protein>
<feature type="compositionally biased region" description="Polar residues" evidence="1">
    <location>
        <begin position="14"/>
        <end position="24"/>
    </location>
</feature>
<evidence type="ECO:0000313" key="3">
    <source>
        <dbReference type="Proteomes" id="UP000324222"/>
    </source>
</evidence>
<comment type="caution">
    <text evidence="2">The sequence shown here is derived from an EMBL/GenBank/DDBJ whole genome shotgun (WGS) entry which is preliminary data.</text>
</comment>
<sequence length="81" mass="9246">MEKVNERLFPFPSSPSKNQQTSPTLEITDWERLARLDHRNHRIRHQHSIPSSSYIVSVGQAPPPLPPPPPPELFPSAFISR</sequence>
<feature type="region of interest" description="Disordered" evidence="1">
    <location>
        <begin position="45"/>
        <end position="81"/>
    </location>
</feature>
<feature type="region of interest" description="Disordered" evidence="1">
    <location>
        <begin position="1"/>
        <end position="24"/>
    </location>
</feature>